<proteinExistence type="predicted"/>
<organism evidence="1 2">
    <name type="scientific">Massilia orientalis</name>
    <dbReference type="NCBI Taxonomy" id="3050128"/>
    <lineage>
        <taxon>Bacteria</taxon>
        <taxon>Pseudomonadati</taxon>
        <taxon>Pseudomonadota</taxon>
        <taxon>Betaproteobacteria</taxon>
        <taxon>Burkholderiales</taxon>
        <taxon>Oxalobacteraceae</taxon>
        <taxon>Telluria group</taxon>
        <taxon>Massilia</taxon>
    </lineage>
</organism>
<sequence>MSALEILQKACAQPFAAAHAAREAGRRVVAYLGTSVPVELIRSGGAFAFQLAGDPSLPAPLSDLYLDDEYDGEIRSLFDRIGGGACDVADLIVIPRASNGLLYLYYSLLELRRLEPRRRFPELLLYDVLNTPNWATARYVLDRTRALHARLGGSVDDVRAAIALGNEQRRALHALNARRRAGRLRGSTWWTALRASRVMEPQAWLDAVRALVDEAAPARRLLLKGYGQDTPALYALAESLGANIVADDHLGGERTVQWLVDETAEPLAALAGHYQSRVPTIRSYPQGAEDAAWLALLGESRAQGVLFYHEEFDDTFGWDVPAQVDRLAAPGLPHALLARQSYHAPDRDAQRAVLAGLIESLPT</sequence>
<comment type="caution">
    <text evidence="1">The sequence shown here is derived from an EMBL/GenBank/DDBJ whole genome shotgun (WGS) entry which is preliminary data.</text>
</comment>
<name>A0ACC7M2Y6_9BURK</name>
<gene>
    <name evidence="1" type="ORF">QPK29_000695</name>
</gene>
<evidence type="ECO:0000313" key="2">
    <source>
        <dbReference type="Proteomes" id="UP001168096"/>
    </source>
</evidence>
<evidence type="ECO:0000313" key="1">
    <source>
        <dbReference type="EMBL" id="MFJ1466212.1"/>
    </source>
</evidence>
<protein>
    <submittedName>
        <fullName evidence="1">2-hydroxyacyl-CoA dehydratase</fullName>
    </submittedName>
</protein>
<accession>A0ACC7M2Y6</accession>
<dbReference type="EMBL" id="JASNRB020000001">
    <property type="protein sequence ID" value="MFJ1466212.1"/>
    <property type="molecule type" value="Genomic_DNA"/>
</dbReference>
<reference evidence="1" key="1">
    <citation type="submission" date="2024-11" db="EMBL/GenBank/DDBJ databases">
        <title>Description of Massilia orientalis sp. nov., isolated from rhizosphere soil of Ageratina adenophora.</title>
        <authorList>
            <person name="Wang Y."/>
        </authorList>
    </citation>
    <scope>NUCLEOTIDE SEQUENCE</scope>
    <source>
        <strain evidence="1">YIM B02787</strain>
    </source>
</reference>
<dbReference type="Proteomes" id="UP001168096">
    <property type="component" value="Unassembled WGS sequence"/>
</dbReference>
<keyword evidence="2" id="KW-1185">Reference proteome</keyword>